<evidence type="ECO:0000313" key="2">
    <source>
        <dbReference type="EMBL" id="PWY86729.1"/>
    </source>
</evidence>
<name>A0A317WK73_9EURO</name>
<dbReference type="RefSeq" id="XP_025400961.1">
    <property type="nucleotide sequence ID" value="XM_025540955.1"/>
</dbReference>
<gene>
    <name evidence="2" type="ORF">BO70DRAFT_333136</name>
</gene>
<protein>
    <submittedName>
        <fullName evidence="2">Uncharacterized protein</fullName>
    </submittedName>
</protein>
<sequence length="97" mass="10244">MVKITSIALAVVATLTPFVAAKNCQTGLQYCGSVLLRRGNYYSQIVSALESAGESTDPDHIQHTLFQCVGGSNGDIDIIKYCGSTCQDGGNNHSDTC</sequence>
<dbReference type="Proteomes" id="UP000247233">
    <property type="component" value="Unassembled WGS sequence"/>
</dbReference>
<dbReference type="VEuPathDB" id="FungiDB:BO70DRAFT_333136"/>
<dbReference type="AlphaFoldDB" id="A0A317WK73"/>
<feature type="signal peptide" evidence="1">
    <location>
        <begin position="1"/>
        <end position="21"/>
    </location>
</feature>
<evidence type="ECO:0000313" key="3">
    <source>
        <dbReference type="Proteomes" id="UP000247233"/>
    </source>
</evidence>
<keyword evidence="1" id="KW-0732">Signal</keyword>
<organism evidence="2 3">
    <name type="scientific">Aspergillus heteromorphus CBS 117.55</name>
    <dbReference type="NCBI Taxonomy" id="1448321"/>
    <lineage>
        <taxon>Eukaryota</taxon>
        <taxon>Fungi</taxon>
        <taxon>Dikarya</taxon>
        <taxon>Ascomycota</taxon>
        <taxon>Pezizomycotina</taxon>
        <taxon>Eurotiomycetes</taxon>
        <taxon>Eurotiomycetidae</taxon>
        <taxon>Eurotiales</taxon>
        <taxon>Aspergillaceae</taxon>
        <taxon>Aspergillus</taxon>
        <taxon>Aspergillus subgen. Circumdati</taxon>
    </lineage>
</organism>
<comment type="caution">
    <text evidence="2">The sequence shown here is derived from an EMBL/GenBank/DDBJ whole genome shotgun (WGS) entry which is preliminary data.</text>
</comment>
<feature type="chain" id="PRO_5016296006" evidence="1">
    <location>
        <begin position="22"/>
        <end position="97"/>
    </location>
</feature>
<evidence type="ECO:0000256" key="1">
    <source>
        <dbReference type="SAM" id="SignalP"/>
    </source>
</evidence>
<dbReference type="EMBL" id="MSFL01000007">
    <property type="protein sequence ID" value="PWY86729.1"/>
    <property type="molecule type" value="Genomic_DNA"/>
</dbReference>
<dbReference type="STRING" id="1448321.A0A317WK73"/>
<proteinExistence type="predicted"/>
<reference evidence="2 3" key="1">
    <citation type="submission" date="2016-12" db="EMBL/GenBank/DDBJ databases">
        <title>The genomes of Aspergillus section Nigri reveals drivers in fungal speciation.</title>
        <authorList>
            <consortium name="DOE Joint Genome Institute"/>
            <person name="Vesth T.C."/>
            <person name="Nybo J."/>
            <person name="Theobald S."/>
            <person name="Brandl J."/>
            <person name="Frisvad J.C."/>
            <person name="Nielsen K.F."/>
            <person name="Lyhne E.K."/>
            <person name="Kogle M.E."/>
            <person name="Kuo A."/>
            <person name="Riley R."/>
            <person name="Clum A."/>
            <person name="Nolan M."/>
            <person name="Lipzen A."/>
            <person name="Salamov A."/>
            <person name="Henrissat B."/>
            <person name="Wiebenga A."/>
            <person name="De Vries R.P."/>
            <person name="Grigoriev I.V."/>
            <person name="Mortensen U.H."/>
            <person name="Andersen M.R."/>
            <person name="Baker S.E."/>
        </authorList>
    </citation>
    <scope>NUCLEOTIDE SEQUENCE [LARGE SCALE GENOMIC DNA]</scope>
    <source>
        <strain evidence="2 3">CBS 117.55</strain>
    </source>
</reference>
<dbReference type="OrthoDB" id="4186099at2759"/>
<keyword evidence="3" id="KW-1185">Reference proteome</keyword>
<accession>A0A317WK73</accession>
<dbReference type="GeneID" id="37063192"/>